<reference evidence="1" key="2">
    <citation type="journal article" date="2024" name="Plant">
        <title>Genomic evolution and insights into agronomic trait innovations of Sesamum species.</title>
        <authorList>
            <person name="Miao H."/>
            <person name="Wang L."/>
            <person name="Qu L."/>
            <person name="Liu H."/>
            <person name="Sun Y."/>
            <person name="Le M."/>
            <person name="Wang Q."/>
            <person name="Wei S."/>
            <person name="Zheng Y."/>
            <person name="Lin W."/>
            <person name="Duan Y."/>
            <person name="Cao H."/>
            <person name="Xiong S."/>
            <person name="Wang X."/>
            <person name="Wei L."/>
            <person name="Li C."/>
            <person name="Ma Q."/>
            <person name="Ju M."/>
            <person name="Zhao R."/>
            <person name="Li G."/>
            <person name="Mu C."/>
            <person name="Tian Q."/>
            <person name="Mei H."/>
            <person name="Zhang T."/>
            <person name="Gao T."/>
            <person name="Zhang H."/>
        </authorList>
    </citation>
    <scope>NUCLEOTIDE SEQUENCE</scope>
    <source>
        <strain evidence="1">KEN8</strain>
    </source>
</reference>
<proteinExistence type="predicted"/>
<sequence>MLPWLAYGHISPFLELAKRLSHRNIATYLCSTPANLSSIKNKIPGKYSSSIHLLELHLPDFLPQLPPHNHTTNGLPPNLLSTLRKALDSSKMDFSRILKSLQPDLLIHDILIEWPLARRFRTISRQFLS</sequence>
<comment type="caution">
    <text evidence="1">The sequence shown here is derived from an EMBL/GenBank/DDBJ whole genome shotgun (WGS) entry which is preliminary data.</text>
</comment>
<evidence type="ECO:0000313" key="1">
    <source>
        <dbReference type="EMBL" id="KAL0322167.1"/>
    </source>
</evidence>
<dbReference type="Gene3D" id="3.40.50.2000">
    <property type="entry name" value="Glycogen Phosphorylase B"/>
    <property type="match status" value="1"/>
</dbReference>
<organism evidence="1">
    <name type="scientific">Sesamum calycinum</name>
    <dbReference type="NCBI Taxonomy" id="2727403"/>
    <lineage>
        <taxon>Eukaryota</taxon>
        <taxon>Viridiplantae</taxon>
        <taxon>Streptophyta</taxon>
        <taxon>Embryophyta</taxon>
        <taxon>Tracheophyta</taxon>
        <taxon>Spermatophyta</taxon>
        <taxon>Magnoliopsida</taxon>
        <taxon>eudicotyledons</taxon>
        <taxon>Gunneridae</taxon>
        <taxon>Pentapetalae</taxon>
        <taxon>asterids</taxon>
        <taxon>lamiids</taxon>
        <taxon>Lamiales</taxon>
        <taxon>Pedaliaceae</taxon>
        <taxon>Sesamum</taxon>
    </lineage>
</organism>
<reference evidence="1" key="1">
    <citation type="submission" date="2020-06" db="EMBL/GenBank/DDBJ databases">
        <authorList>
            <person name="Li T."/>
            <person name="Hu X."/>
            <person name="Zhang T."/>
            <person name="Song X."/>
            <person name="Zhang H."/>
            <person name="Dai N."/>
            <person name="Sheng W."/>
            <person name="Hou X."/>
            <person name="Wei L."/>
        </authorList>
    </citation>
    <scope>NUCLEOTIDE SEQUENCE</scope>
    <source>
        <strain evidence="1">KEN8</strain>
        <tissue evidence="1">Leaf</tissue>
    </source>
</reference>
<protein>
    <submittedName>
        <fullName evidence="1">Beta-D-glucosyl crocetin beta-1,6-glucosyltransferase</fullName>
    </submittedName>
</protein>
<dbReference type="PANTHER" id="PTHR48044">
    <property type="entry name" value="GLYCOSYLTRANSFERASE"/>
    <property type="match status" value="1"/>
</dbReference>
<dbReference type="GO" id="GO:1901135">
    <property type="term" value="P:carbohydrate derivative metabolic process"/>
    <property type="evidence" value="ECO:0007669"/>
    <property type="project" value="UniProtKB-ARBA"/>
</dbReference>
<dbReference type="EMBL" id="JACGWM010000016">
    <property type="protein sequence ID" value="KAL0322167.1"/>
    <property type="molecule type" value="Genomic_DNA"/>
</dbReference>
<dbReference type="AlphaFoldDB" id="A0AAW2LV48"/>
<accession>A0AAW2LV48</accession>
<name>A0AAW2LV48_9LAMI</name>
<dbReference type="GO" id="GO:0008194">
    <property type="term" value="F:UDP-glycosyltransferase activity"/>
    <property type="evidence" value="ECO:0007669"/>
    <property type="project" value="UniProtKB-ARBA"/>
</dbReference>
<dbReference type="PANTHER" id="PTHR48044:SF14">
    <property type="entry name" value="GLYCOSYLTRANSFERASE"/>
    <property type="match status" value="1"/>
</dbReference>
<gene>
    <name evidence="1" type="ORF">Scaly_2513100</name>
</gene>
<dbReference type="SUPFAM" id="SSF53756">
    <property type="entry name" value="UDP-Glycosyltransferase/glycogen phosphorylase"/>
    <property type="match status" value="1"/>
</dbReference>